<feature type="transmembrane region" description="Helical" evidence="1">
    <location>
        <begin position="195"/>
        <end position="212"/>
    </location>
</feature>
<feature type="transmembrane region" description="Helical" evidence="1">
    <location>
        <begin position="25"/>
        <end position="41"/>
    </location>
</feature>
<feature type="transmembrane region" description="Helical" evidence="1">
    <location>
        <begin position="139"/>
        <end position="164"/>
    </location>
</feature>
<sequence>MQEVDARRAIPAGAGALPWWTRPSALHLLFVMPMLLLVFWAGDSDLTGLALRSRSYLSASYVFLCFGLVLVSALGAWLGENLQPRTVLQCPDEQLVRAANGLGVVVLATYVFWYRSLLLDPAMLLAVLTGAVQPEREEIGRVVGVTSLVNLAPLFFSLAGYLVFVRKVRQATLLALSAVLLLFTFLRAYVWAERLAVPEALIPLALALLLGLPAPTPKQAVRRLLYRLGPYAALPGVFLFFAVAEYFRSWPYYQDRLAFWDFALGRFVSYYFTALNNGAGMLATTDWPTGKFEHVLTWLYTFPMDIGARFAQVVGATSETTDNFFLRRYADPEFNSPSSFAAVVVDLGVAGGMLFFALAMFAGGLLYARYRRGGLGAVMLYPSVLLAIFESFRYCYWGTSRFFVWVLGAVIVLAVLWACNAFSPPRLVRQADHRPAA</sequence>
<feature type="transmembrane region" description="Helical" evidence="1">
    <location>
        <begin position="224"/>
        <end position="247"/>
    </location>
</feature>
<keyword evidence="1" id="KW-1133">Transmembrane helix</keyword>
<dbReference type="AlphaFoldDB" id="A0A934PZS2"/>
<comment type="caution">
    <text evidence="2">The sequence shown here is derived from an EMBL/GenBank/DDBJ whole genome shotgun (WGS) entry which is preliminary data.</text>
</comment>
<dbReference type="RefSeq" id="WP_200786479.1">
    <property type="nucleotide sequence ID" value="NZ_JAEDAO010000001.1"/>
</dbReference>
<organism evidence="2 3">
    <name type="scientific">Ramlibacter algicola</name>
    <dbReference type="NCBI Taxonomy" id="2795217"/>
    <lineage>
        <taxon>Bacteria</taxon>
        <taxon>Pseudomonadati</taxon>
        <taxon>Pseudomonadota</taxon>
        <taxon>Betaproteobacteria</taxon>
        <taxon>Burkholderiales</taxon>
        <taxon>Comamonadaceae</taxon>
        <taxon>Ramlibacter</taxon>
    </lineage>
</organism>
<accession>A0A934PZS2</accession>
<keyword evidence="1" id="KW-0472">Membrane</keyword>
<gene>
    <name evidence="2" type="ORF">I8E28_03660</name>
</gene>
<keyword evidence="3" id="KW-1185">Reference proteome</keyword>
<feature type="transmembrane region" description="Helical" evidence="1">
    <location>
        <begin position="402"/>
        <end position="422"/>
    </location>
</feature>
<feature type="transmembrane region" description="Helical" evidence="1">
    <location>
        <begin position="171"/>
        <end position="189"/>
    </location>
</feature>
<name>A0A934PZS2_9BURK</name>
<evidence type="ECO:0000256" key="1">
    <source>
        <dbReference type="SAM" id="Phobius"/>
    </source>
</evidence>
<evidence type="ECO:0008006" key="4">
    <source>
        <dbReference type="Google" id="ProtNLM"/>
    </source>
</evidence>
<feature type="transmembrane region" description="Helical" evidence="1">
    <location>
        <begin position="375"/>
        <end position="396"/>
    </location>
</feature>
<feature type="transmembrane region" description="Helical" evidence="1">
    <location>
        <begin position="99"/>
        <end position="119"/>
    </location>
</feature>
<protein>
    <recommendedName>
        <fullName evidence="4">Oligosaccharide repeat unit polymerase</fullName>
    </recommendedName>
</protein>
<keyword evidence="1" id="KW-0812">Transmembrane</keyword>
<dbReference type="EMBL" id="JAEDAO010000001">
    <property type="protein sequence ID" value="MBK0391677.1"/>
    <property type="molecule type" value="Genomic_DNA"/>
</dbReference>
<evidence type="ECO:0000313" key="2">
    <source>
        <dbReference type="EMBL" id="MBK0391677.1"/>
    </source>
</evidence>
<dbReference type="Proteomes" id="UP000617041">
    <property type="component" value="Unassembled WGS sequence"/>
</dbReference>
<reference evidence="2" key="1">
    <citation type="submission" date="2020-12" db="EMBL/GenBank/DDBJ databases">
        <title>Ramlibacter sp. nov., isolated from a freshwater alga, Cryptomonas.</title>
        <authorList>
            <person name="Kim H.M."/>
            <person name="Jeon C.O."/>
        </authorList>
    </citation>
    <scope>NUCLEOTIDE SEQUENCE</scope>
    <source>
        <strain evidence="2">CrO1</strain>
    </source>
</reference>
<proteinExistence type="predicted"/>
<evidence type="ECO:0000313" key="3">
    <source>
        <dbReference type="Proteomes" id="UP000617041"/>
    </source>
</evidence>
<feature type="transmembrane region" description="Helical" evidence="1">
    <location>
        <begin position="340"/>
        <end position="368"/>
    </location>
</feature>
<feature type="transmembrane region" description="Helical" evidence="1">
    <location>
        <begin position="61"/>
        <end position="78"/>
    </location>
</feature>